<organism evidence="8 9">
    <name type="scientific">Rhynchophorus ferrugineus</name>
    <name type="common">Red palm weevil</name>
    <name type="synonym">Curculio ferrugineus</name>
    <dbReference type="NCBI Taxonomy" id="354439"/>
    <lineage>
        <taxon>Eukaryota</taxon>
        <taxon>Metazoa</taxon>
        <taxon>Ecdysozoa</taxon>
        <taxon>Arthropoda</taxon>
        <taxon>Hexapoda</taxon>
        <taxon>Insecta</taxon>
        <taxon>Pterygota</taxon>
        <taxon>Neoptera</taxon>
        <taxon>Endopterygota</taxon>
        <taxon>Coleoptera</taxon>
        <taxon>Polyphaga</taxon>
        <taxon>Cucujiformia</taxon>
        <taxon>Curculionidae</taxon>
        <taxon>Dryophthorinae</taxon>
        <taxon>Rhynchophorus</taxon>
    </lineage>
</organism>
<keyword evidence="3" id="KW-0963">Cytoplasm</keyword>
<protein>
    <recommendedName>
        <fullName evidence="7">NR LBD domain-containing protein</fullName>
    </recommendedName>
</protein>
<dbReference type="GO" id="GO:0003714">
    <property type="term" value="F:transcription corepressor activity"/>
    <property type="evidence" value="ECO:0007669"/>
    <property type="project" value="TreeGrafter"/>
</dbReference>
<proteinExistence type="predicted"/>
<dbReference type="InterPro" id="IPR033544">
    <property type="entry name" value="NR0B1/2"/>
</dbReference>
<gene>
    <name evidence="8" type="ORF">GWI33_005942</name>
</gene>
<evidence type="ECO:0000256" key="3">
    <source>
        <dbReference type="ARBA" id="ARBA00022490"/>
    </source>
</evidence>
<evidence type="ECO:0000256" key="4">
    <source>
        <dbReference type="ARBA" id="ARBA00023015"/>
    </source>
</evidence>
<evidence type="ECO:0000259" key="7">
    <source>
        <dbReference type="PROSITE" id="PS51843"/>
    </source>
</evidence>
<keyword evidence="4" id="KW-0805">Transcription regulation</keyword>
<evidence type="ECO:0000313" key="8">
    <source>
        <dbReference type="EMBL" id="KAF7287584.1"/>
    </source>
</evidence>
<keyword evidence="9" id="KW-1185">Reference proteome</keyword>
<comment type="caution">
    <text evidence="8">The sequence shown here is derived from an EMBL/GenBank/DDBJ whole genome shotgun (WGS) entry which is preliminary data.</text>
</comment>
<accession>A0A834IW60</accession>
<feature type="domain" description="NR LBD" evidence="7">
    <location>
        <begin position="1"/>
        <end position="207"/>
    </location>
</feature>
<dbReference type="AlphaFoldDB" id="A0A834IW60"/>
<evidence type="ECO:0000313" key="9">
    <source>
        <dbReference type="Proteomes" id="UP000625711"/>
    </source>
</evidence>
<evidence type="ECO:0000256" key="1">
    <source>
        <dbReference type="ARBA" id="ARBA00004123"/>
    </source>
</evidence>
<dbReference type="Proteomes" id="UP000625711">
    <property type="component" value="Unassembled WGS sequence"/>
</dbReference>
<dbReference type="GO" id="GO:0005634">
    <property type="term" value="C:nucleus"/>
    <property type="evidence" value="ECO:0007669"/>
    <property type="project" value="UniProtKB-SubCell"/>
</dbReference>
<dbReference type="PANTHER" id="PTHR24081:SF8">
    <property type="entry name" value="NR LBD DOMAIN-CONTAINING PROTEIN"/>
    <property type="match status" value="1"/>
</dbReference>
<evidence type="ECO:0000256" key="6">
    <source>
        <dbReference type="ARBA" id="ARBA00023170"/>
    </source>
</evidence>
<reference evidence="8" key="1">
    <citation type="submission" date="2020-08" db="EMBL/GenBank/DDBJ databases">
        <title>Genome sequencing and assembly of the red palm weevil Rhynchophorus ferrugineus.</title>
        <authorList>
            <person name="Dias G.B."/>
            <person name="Bergman C.M."/>
            <person name="Manee M."/>
        </authorList>
    </citation>
    <scope>NUCLEOTIDE SEQUENCE</scope>
    <source>
        <strain evidence="8">AA-2017</strain>
        <tissue evidence="8">Whole larva</tissue>
    </source>
</reference>
<evidence type="ECO:0000256" key="5">
    <source>
        <dbReference type="ARBA" id="ARBA00023163"/>
    </source>
</evidence>
<evidence type="ECO:0000256" key="2">
    <source>
        <dbReference type="ARBA" id="ARBA00004496"/>
    </source>
</evidence>
<dbReference type="OrthoDB" id="5771769at2759"/>
<dbReference type="InterPro" id="IPR035500">
    <property type="entry name" value="NHR-like_dom_sf"/>
</dbReference>
<dbReference type="GO" id="GO:0000122">
    <property type="term" value="P:negative regulation of transcription by RNA polymerase II"/>
    <property type="evidence" value="ECO:0007669"/>
    <property type="project" value="TreeGrafter"/>
</dbReference>
<dbReference type="PANTHER" id="PTHR24081">
    <property type="entry name" value="NUCLEAR RECEPTOR SUBFAMILY 0 GROUP B"/>
    <property type="match status" value="1"/>
</dbReference>
<dbReference type="SUPFAM" id="SSF48508">
    <property type="entry name" value="Nuclear receptor ligand-binding domain"/>
    <property type="match status" value="1"/>
</dbReference>
<keyword evidence="6" id="KW-0675">Receptor</keyword>
<keyword evidence="5" id="KW-0804">Transcription</keyword>
<dbReference type="Gene3D" id="1.10.565.10">
    <property type="entry name" value="Retinoid X Receptor"/>
    <property type="match status" value="2"/>
</dbReference>
<comment type="subcellular location">
    <subcellularLocation>
        <location evidence="2">Cytoplasm</location>
    </subcellularLocation>
    <subcellularLocation>
        <location evidence="1">Nucleus</location>
    </subcellularLocation>
</comment>
<sequence length="207" mass="23934">MNVAAVQEERGPRKPKLLLRNMCDKLLPKIESLPFLQEHRLKSTQQTYEIMAHVFLSTIRQLRQNSGFGLLNRHSQNVILSHMWGPILVLRIAQSTIQLKNVSTFLQSTITYIRSMNIDILEQDLLENILLCRNDLLEEDKQASLAKCLQEMAIDALQIKNTENKKRFLNLLLTLPTLYRPSAEFIYLTYFKPIIGEVTIESIIVTI</sequence>
<dbReference type="GO" id="GO:0005737">
    <property type="term" value="C:cytoplasm"/>
    <property type="evidence" value="ECO:0007669"/>
    <property type="project" value="UniProtKB-SubCell"/>
</dbReference>
<name>A0A834IW60_RHYFE</name>
<dbReference type="PROSITE" id="PS51843">
    <property type="entry name" value="NR_LBD"/>
    <property type="match status" value="1"/>
</dbReference>
<dbReference type="InterPro" id="IPR000536">
    <property type="entry name" value="Nucl_hrmn_rcpt_lig-bd"/>
</dbReference>
<dbReference type="EMBL" id="JAACXV010000004">
    <property type="protein sequence ID" value="KAF7287584.1"/>
    <property type="molecule type" value="Genomic_DNA"/>
</dbReference>